<dbReference type="InterPro" id="IPR011179">
    <property type="entry name" value="IPdP_isomerase"/>
</dbReference>
<feature type="binding site" evidence="11">
    <location>
        <position position="244"/>
    </location>
    <ligand>
        <name>FMN</name>
        <dbReference type="ChEBI" id="CHEBI:58210"/>
    </ligand>
</feature>
<keyword evidence="2 11" id="KW-0963">Cytoplasm</keyword>
<organism evidence="13 14">
    <name type="scientific">Anaerolinea thermophila</name>
    <dbReference type="NCBI Taxonomy" id="167964"/>
    <lineage>
        <taxon>Bacteria</taxon>
        <taxon>Bacillati</taxon>
        <taxon>Chloroflexota</taxon>
        <taxon>Anaerolineae</taxon>
        <taxon>Anaerolineales</taxon>
        <taxon>Anaerolineaceae</taxon>
        <taxon>Anaerolinea</taxon>
    </lineage>
</organism>
<evidence type="ECO:0000256" key="3">
    <source>
        <dbReference type="ARBA" id="ARBA00022630"/>
    </source>
</evidence>
<keyword evidence="9 11" id="KW-0413">Isomerase</keyword>
<keyword evidence="5 11" id="KW-0479">Metal-binding</keyword>
<dbReference type="GO" id="GO:0004452">
    <property type="term" value="F:isopentenyl-diphosphate delta-isomerase activity"/>
    <property type="evidence" value="ECO:0007669"/>
    <property type="project" value="UniProtKB-UniRule"/>
</dbReference>
<keyword evidence="7 11" id="KW-0521">NADP</keyword>
<evidence type="ECO:0000256" key="5">
    <source>
        <dbReference type="ARBA" id="ARBA00022723"/>
    </source>
</evidence>
<dbReference type="CDD" id="cd02811">
    <property type="entry name" value="IDI-2_FMN"/>
    <property type="match status" value="1"/>
</dbReference>
<comment type="caution">
    <text evidence="13">The sequence shown here is derived from an EMBL/GenBank/DDBJ whole genome shotgun (WGS) entry which is preliminary data.</text>
</comment>
<evidence type="ECO:0000256" key="1">
    <source>
        <dbReference type="ARBA" id="ARBA00001917"/>
    </source>
</evidence>
<comment type="cofactor">
    <cofactor evidence="1 11">
        <name>FMN</name>
        <dbReference type="ChEBI" id="CHEBI:58210"/>
    </cofactor>
</comment>
<evidence type="ECO:0000256" key="4">
    <source>
        <dbReference type="ARBA" id="ARBA00022643"/>
    </source>
</evidence>
<dbReference type="InterPro" id="IPR000262">
    <property type="entry name" value="FMN-dep_DH"/>
</dbReference>
<feature type="binding site" evidence="11">
    <location>
        <position position="182"/>
    </location>
    <ligand>
        <name>substrate</name>
    </ligand>
</feature>
<dbReference type="InterPro" id="IPR013785">
    <property type="entry name" value="Aldolase_TIM"/>
</dbReference>
<evidence type="ECO:0000256" key="7">
    <source>
        <dbReference type="ARBA" id="ARBA00022857"/>
    </source>
</evidence>
<dbReference type="AlphaFoldDB" id="A0A101FZ47"/>
<dbReference type="GO" id="GO:0000287">
    <property type="term" value="F:magnesium ion binding"/>
    <property type="evidence" value="ECO:0007669"/>
    <property type="project" value="UniProtKB-UniRule"/>
</dbReference>
<comment type="similarity">
    <text evidence="11">Belongs to the IPP isomerase type 2 family.</text>
</comment>
<evidence type="ECO:0000256" key="6">
    <source>
        <dbReference type="ARBA" id="ARBA00022842"/>
    </source>
</evidence>
<dbReference type="EC" id="5.3.3.2" evidence="11"/>
<dbReference type="Proteomes" id="UP000064249">
    <property type="component" value="Unassembled WGS sequence"/>
</dbReference>
<comment type="cofactor">
    <cofactor evidence="11">
        <name>Mg(2+)</name>
        <dbReference type="ChEBI" id="CHEBI:18420"/>
    </cofactor>
</comment>
<keyword evidence="8 11" id="KW-0414">Isoprene biosynthesis</keyword>
<keyword evidence="4 11" id="KW-0288">FMN</keyword>
<dbReference type="PATRIC" id="fig|167964.4.peg.328"/>
<keyword evidence="6 11" id="KW-0460">Magnesium</keyword>
<dbReference type="GO" id="GO:0070402">
    <property type="term" value="F:NADPH binding"/>
    <property type="evidence" value="ECO:0007669"/>
    <property type="project" value="UniProtKB-UniRule"/>
</dbReference>
<comment type="function">
    <text evidence="11">Involved in the biosynthesis of isoprenoids. Catalyzes the 1,3-allylic rearrangement of the homoallylic substrate isopentenyl (IPP) to its allylic isomer, dimethylallyl diphosphate (DMAPP).</text>
</comment>
<dbReference type="PIRSF" id="PIRSF003314">
    <property type="entry name" value="IPP_isomerase"/>
    <property type="match status" value="1"/>
</dbReference>
<dbReference type="GO" id="GO:0005737">
    <property type="term" value="C:cytoplasm"/>
    <property type="evidence" value="ECO:0007669"/>
    <property type="project" value="UniProtKB-SubCell"/>
</dbReference>
<gene>
    <name evidence="11" type="primary">fni</name>
    <name evidence="13" type="ORF">XD73_0037</name>
</gene>
<sequence>MLFKCKINYSIKHKNTRSVAELMNEKIIHTRKDDHIRINNEEDVQSAVPNEFDKFYFEHQALPELNLVDIDTSVNIFRKVQYAPLLISSMIGGTEQSHELNARLARAAQHFNIGMGVGSQRIILQHPETNQFFNLRTYAPDINLFANIGAVQLNNSVTFDDCRQLVEEIGADALILHLNPLQEALQSEGNTNFAGLLSKIESLCRQLPYPVIVKEVGWGISAETARRLQEAGVSAIDVAGAGGTSWSEVEKYRMTSEAHREVAASFRNWGITTAQSIIEVKENTNGLTLFASGGLRNGVDVAKCIALGADCCGFAGLFFRAAMQSEQKLFDTIDQIIRGLRISMFAASAGDVQELKNKRLQRR</sequence>
<feature type="binding site" evidence="11">
    <location>
        <position position="88"/>
    </location>
    <ligand>
        <name>FMN</name>
        <dbReference type="ChEBI" id="CHEBI:58210"/>
    </ligand>
</feature>
<feature type="binding site" evidence="11">
    <location>
        <position position="183"/>
    </location>
    <ligand>
        <name>Mg(2+)</name>
        <dbReference type="ChEBI" id="CHEBI:18420"/>
    </ligand>
</feature>
<protein>
    <recommendedName>
        <fullName evidence="11">Isopentenyl-diphosphate delta-isomerase</fullName>
        <shortName evidence="11">IPP isomerase</shortName>
        <ecNumber evidence="11">5.3.3.2</ecNumber>
    </recommendedName>
    <alternativeName>
        <fullName evidence="11">Isopentenyl diphosphate:dimethylallyl diphosphate isomerase</fullName>
    </alternativeName>
    <alternativeName>
        <fullName evidence="11">Isopentenyl pyrophosphate isomerase</fullName>
    </alternativeName>
    <alternativeName>
        <fullName evidence="11">Type 2 isopentenyl diphosphate isomerase</fullName>
        <shortName evidence="11">IDI-2</shortName>
    </alternativeName>
</protein>
<feature type="binding site" evidence="11">
    <location>
        <position position="147"/>
    </location>
    <ligand>
        <name>FMN</name>
        <dbReference type="ChEBI" id="CHEBI:58210"/>
    </ligand>
</feature>
<dbReference type="SMART" id="SM01240">
    <property type="entry name" value="IMPDH"/>
    <property type="match status" value="1"/>
</dbReference>
<dbReference type="Gene3D" id="3.20.20.70">
    <property type="entry name" value="Aldolase class I"/>
    <property type="match status" value="1"/>
</dbReference>
<evidence type="ECO:0000256" key="11">
    <source>
        <dbReference type="HAMAP-Rule" id="MF_00354"/>
    </source>
</evidence>
<feature type="binding site" evidence="11">
    <location>
        <begin position="294"/>
        <end position="296"/>
    </location>
    <ligand>
        <name>FMN</name>
        <dbReference type="ChEBI" id="CHEBI:58210"/>
    </ligand>
</feature>
<comment type="caution">
    <text evidence="11">Lacks conserved residue(s) required for the propagation of feature annotation.</text>
</comment>
<feature type="domain" description="FMN-dependent dehydrogenase" evidence="12">
    <location>
        <begin position="198"/>
        <end position="361"/>
    </location>
</feature>
<dbReference type="SUPFAM" id="SSF51395">
    <property type="entry name" value="FMN-linked oxidoreductases"/>
    <property type="match status" value="1"/>
</dbReference>
<evidence type="ECO:0000256" key="10">
    <source>
        <dbReference type="ARBA" id="ARBA00025810"/>
    </source>
</evidence>
<dbReference type="PANTHER" id="PTHR43665">
    <property type="entry name" value="ISOPENTENYL-DIPHOSPHATE DELTA-ISOMERASE"/>
    <property type="match status" value="1"/>
</dbReference>
<evidence type="ECO:0000313" key="13">
    <source>
        <dbReference type="EMBL" id="KUK47091.1"/>
    </source>
</evidence>
<evidence type="ECO:0000256" key="2">
    <source>
        <dbReference type="ARBA" id="ARBA00022490"/>
    </source>
</evidence>
<dbReference type="EMBL" id="LGFU01000001">
    <property type="protein sequence ID" value="KUK47091.1"/>
    <property type="molecule type" value="Genomic_DNA"/>
</dbReference>
<dbReference type="GO" id="GO:0016491">
    <property type="term" value="F:oxidoreductase activity"/>
    <property type="evidence" value="ECO:0007669"/>
    <property type="project" value="InterPro"/>
</dbReference>
<name>A0A101FZ47_9CHLR</name>
<feature type="binding site" evidence="11">
    <location>
        <begin position="119"/>
        <end position="121"/>
    </location>
    <ligand>
        <name>substrate</name>
    </ligand>
</feature>
<reference evidence="13 14" key="1">
    <citation type="journal article" date="2015" name="MBio">
        <title>Genome-Resolved Metagenomic Analysis Reveals Roles for Candidate Phyla and Other Microbial Community Members in Biogeochemical Transformations in Oil Reservoirs.</title>
        <authorList>
            <person name="Hu P."/>
            <person name="Tom L."/>
            <person name="Singh A."/>
            <person name="Thomas B.C."/>
            <person name="Baker B.J."/>
            <person name="Piceno Y.M."/>
            <person name="Andersen G.L."/>
            <person name="Banfield J.F."/>
        </authorList>
    </citation>
    <scope>NUCLEOTIDE SEQUENCE [LARGE SCALE GENOMIC DNA]</scope>
    <source>
        <strain evidence="13">46_16</strain>
    </source>
</reference>
<comment type="subcellular location">
    <subcellularLocation>
        <location evidence="11">Cytoplasm</location>
    </subcellularLocation>
</comment>
<dbReference type="Pfam" id="PF01070">
    <property type="entry name" value="FMN_dh"/>
    <property type="match status" value="1"/>
</dbReference>
<feature type="binding site" evidence="11">
    <location>
        <position position="214"/>
    </location>
    <ligand>
        <name>FMN</name>
        <dbReference type="ChEBI" id="CHEBI:58210"/>
    </ligand>
</feature>
<proteinExistence type="inferred from homology"/>
<accession>A0A101FZ47</accession>
<evidence type="ECO:0000313" key="14">
    <source>
        <dbReference type="Proteomes" id="UP000064249"/>
    </source>
</evidence>
<dbReference type="NCBIfam" id="TIGR02151">
    <property type="entry name" value="IPP_isom_2"/>
    <property type="match status" value="1"/>
</dbReference>
<comment type="catalytic activity">
    <reaction evidence="11">
        <text>isopentenyl diphosphate = dimethylallyl diphosphate</text>
        <dbReference type="Rhea" id="RHEA:23284"/>
        <dbReference type="ChEBI" id="CHEBI:57623"/>
        <dbReference type="ChEBI" id="CHEBI:128769"/>
        <dbReference type="EC" id="5.3.3.2"/>
    </reaction>
</comment>
<evidence type="ECO:0000256" key="8">
    <source>
        <dbReference type="ARBA" id="ARBA00023229"/>
    </source>
</evidence>
<dbReference type="PANTHER" id="PTHR43665:SF1">
    <property type="entry name" value="ISOPENTENYL-DIPHOSPHATE DELTA-ISOMERASE"/>
    <property type="match status" value="1"/>
</dbReference>
<feature type="binding site" evidence="11">
    <location>
        <begin position="315"/>
        <end position="316"/>
    </location>
    <ligand>
        <name>FMN</name>
        <dbReference type="ChEBI" id="CHEBI:58210"/>
    </ligand>
</feature>
<dbReference type="GO" id="GO:0010181">
    <property type="term" value="F:FMN binding"/>
    <property type="evidence" value="ECO:0007669"/>
    <property type="project" value="UniProtKB-UniRule"/>
</dbReference>
<feature type="binding site" evidence="11">
    <location>
        <begin position="31"/>
        <end position="32"/>
    </location>
    <ligand>
        <name>substrate</name>
    </ligand>
</feature>
<keyword evidence="3 11" id="KW-0285">Flavoprotein</keyword>
<comment type="cofactor">
    <cofactor evidence="11">
        <name>NADPH</name>
        <dbReference type="ChEBI" id="CHEBI:57783"/>
    </cofactor>
</comment>
<comment type="subunit">
    <text evidence="10 11">Homooctamer. Dimer of tetramers.</text>
</comment>
<evidence type="ECO:0000259" key="12">
    <source>
        <dbReference type="Pfam" id="PF01070"/>
    </source>
</evidence>
<feature type="binding site" evidence="11">
    <location>
        <position position="119"/>
    </location>
    <ligand>
        <name>FMN</name>
        <dbReference type="ChEBI" id="CHEBI:58210"/>
    </ligand>
</feature>
<evidence type="ECO:0000256" key="9">
    <source>
        <dbReference type="ARBA" id="ARBA00023235"/>
    </source>
</evidence>
<dbReference type="HAMAP" id="MF_00354">
    <property type="entry name" value="Idi_2"/>
    <property type="match status" value="1"/>
</dbReference>
<dbReference type="GO" id="GO:0008299">
    <property type="term" value="P:isoprenoid biosynthetic process"/>
    <property type="evidence" value="ECO:0007669"/>
    <property type="project" value="UniProtKB-UniRule"/>
</dbReference>